<proteinExistence type="predicted"/>
<protein>
    <submittedName>
        <fullName evidence="1">Uncharacterized protein</fullName>
    </submittedName>
</protein>
<name>A0A426Y7P1_ENSVE</name>
<comment type="caution">
    <text evidence="1">The sequence shown here is derived from an EMBL/GenBank/DDBJ whole genome shotgun (WGS) entry which is preliminary data.</text>
</comment>
<reference evidence="1 2" key="1">
    <citation type="journal article" date="2014" name="Agronomy (Basel)">
        <title>A Draft Genome Sequence for Ensete ventricosum, the Drought-Tolerant Tree Against Hunger.</title>
        <authorList>
            <person name="Harrison J."/>
            <person name="Moore K.A."/>
            <person name="Paszkiewicz K."/>
            <person name="Jones T."/>
            <person name="Grant M."/>
            <person name="Ambacheew D."/>
            <person name="Muzemil S."/>
            <person name="Studholme D.J."/>
        </authorList>
    </citation>
    <scope>NUCLEOTIDE SEQUENCE [LARGE SCALE GENOMIC DNA]</scope>
</reference>
<organism evidence="1 2">
    <name type="scientific">Ensete ventricosum</name>
    <name type="common">Abyssinian banana</name>
    <name type="synonym">Musa ensete</name>
    <dbReference type="NCBI Taxonomy" id="4639"/>
    <lineage>
        <taxon>Eukaryota</taxon>
        <taxon>Viridiplantae</taxon>
        <taxon>Streptophyta</taxon>
        <taxon>Embryophyta</taxon>
        <taxon>Tracheophyta</taxon>
        <taxon>Spermatophyta</taxon>
        <taxon>Magnoliopsida</taxon>
        <taxon>Liliopsida</taxon>
        <taxon>Zingiberales</taxon>
        <taxon>Musaceae</taxon>
        <taxon>Ensete</taxon>
    </lineage>
</organism>
<accession>A0A426Y7P1</accession>
<dbReference type="EMBL" id="AMZH03014378">
    <property type="protein sequence ID" value="RRT47742.1"/>
    <property type="molecule type" value="Genomic_DNA"/>
</dbReference>
<evidence type="ECO:0000313" key="1">
    <source>
        <dbReference type="EMBL" id="RRT47742.1"/>
    </source>
</evidence>
<gene>
    <name evidence="1" type="ORF">B296_00016215</name>
</gene>
<evidence type="ECO:0000313" key="2">
    <source>
        <dbReference type="Proteomes" id="UP000287651"/>
    </source>
</evidence>
<dbReference type="Proteomes" id="UP000287651">
    <property type="component" value="Unassembled WGS sequence"/>
</dbReference>
<sequence length="83" mass="8796">MSAIAAVRLRLQCDFVAASGIGYSKGVAAIGGRRGSDVHGCCGGGQQRYGARDDCYCVQFVASHDQDSWQRTIVVGCDVNILQ</sequence>
<dbReference type="AlphaFoldDB" id="A0A426Y7P1"/>